<feature type="coiled-coil region" evidence="1">
    <location>
        <begin position="120"/>
        <end position="148"/>
    </location>
</feature>
<evidence type="ECO:0000256" key="1">
    <source>
        <dbReference type="SAM" id="Coils"/>
    </source>
</evidence>
<protein>
    <submittedName>
        <fullName evidence="2">Centrosomal protein of 295 kDa-like</fullName>
    </submittedName>
</protein>
<accession>A0A8B7TNM7</accession>
<dbReference type="GO" id="GO:0046599">
    <property type="term" value="P:regulation of centriole replication"/>
    <property type="evidence" value="ECO:0007669"/>
    <property type="project" value="TreeGrafter"/>
</dbReference>
<dbReference type="KEGG" id="ccan:109677740"/>
<dbReference type="GO" id="GO:0005814">
    <property type="term" value="C:centriole"/>
    <property type="evidence" value="ECO:0007669"/>
    <property type="project" value="TreeGrafter"/>
</dbReference>
<feature type="non-terminal residue" evidence="2">
    <location>
        <position position="163"/>
    </location>
</feature>
<proteinExistence type="predicted"/>
<dbReference type="PANTHER" id="PTHR21553:SF25">
    <property type="entry name" value="CENTROSOMAL PROTEIN OF 295 KDA"/>
    <property type="match status" value="1"/>
</dbReference>
<evidence type="ECO:0000313" key="2">
    <source>
        <dbReference type="RefSeq" id="XP_020009163.1"/>
    </source>
</evidence>
<reference evidence="2" key="1">
    <citation type="submission" date="2025-08" db="UniProtKB">
        <authorList>
            <consortium name="RefSeq"/>
        </authorList>
    </citation>
    <scope>IDENTIFICATION</scope>
    <source>
        <tissue evidence="2">Leukocyte</tissue>
    </source>
</reference>
<organism evidence="2">
    <name type="scientific">Castor canadensis</name>
    <name type="common">American beaver</name>
    <dbReference type="NCBI Taxonomy" id="51338"/>
    <lineage>
        <taxon>Eukaryota</taxon>
        <taxon>Metazoa</taxon>
        <taxon>Chordata</taxon>
        <taxon>Craniata</taxon>
        <taxon>Vertebrata</taxon>
        <taxon>Euteleostomi</taxon>
        <taxon>Mammalia</taxon>
        <taxon>Eutheria</taxon>
        <taxon>Euarchontoglires</taxon>
        <taxon>Glires</taxon>
        <taxon>Rodentia</taxon>
        <taxon>Castorimorpha</taxon>
        <taxon>Castoridae</taxon>
        <taxon>Castor</taxon>
    </lineage>
</organism>
<dbReference type="RefSeq" id="XP_020009163.1">
    <property type="nucleotide sequence ID" value="XM_020153574.1"/>
</dbReference>
<gene>
    <name evidence="2" type="primary">LOC109677740</name>
</gene>
<dbReference type="GO" id="GO:0005829">
    <property type="term" value="C:cytosol"/>
    <property type="evidence" value="ECO:0007669"/>
    <property type="project" value="TreeGrafter"/>
</dbReference>
<dbReference type="AlphaFoldDB" id="A0A8B7TNM7"/>
<name>A0A8B7TNM7_CASCN</name>
<keyword evidence="1" id="KW-0175">Coiled coil</keyword>
<dbReference type="PANTHER" id="PTHR21553">
    <property type="entry name" value="ALMS1-RELATED"/>
    <property type="match status" value="1"/>
</dbReference>
<dbReference type="OrthoDB" id="6359887at2759"/>
<dbReference type="GO" id="GO:0005813">
    <property type="term" value="C:centrosome"/>
    <property type="evidence" value="ECO:0007669"/>
    <property type="project" value="TreeGrafter"/>
</dbReference>
<sequence length="163" mass="18996">MGEGHRQAKENEPDLDALALRAAERKRKAEVRHKEALKVQKNQKEILMKQKTWHIQARKEALLVEKERSAKITSLPLPLPAPFENIEVKRISSVKTNSSTYHHISTFVNRQMDTKQPDAHLAAEEEAKRLEELQKQAARERMEQFEKAHERGFQAMKRSIWPT</sequence>